<dbReference type="PANTHER" id="PTHR43205:SF7">
    <property type="entry name" value="PROSTAGLANDIN REDUCTASE 1"/>
    <property type="match status" value="1"/>
</dbReference>
<dbReference type="SUPFAM" id="SSF51735">
    <property type="entry name" value="NAD(P)-binding Rossmann-fold domains"/>
    <property type="match status" value="1"/>
</dbReference>
<dbReference type="InterPro" id="IPR020843">
    <property type="entry name" value="ER"/>
</dbReference>
<dbReference type="InterPro" id="IPR011032">
    <property type="entry name" value="GroES-like_sf"/>
</dbReference>
<dbReference type="InterPro" id="IPR013149">
    <property type="entry name" value="ADH-like_C"/>
</dbReference>
<dbReference type="RefSeq" id="WP_150496540.1">
    <property type="nucleotide sequence ID" value="NZ_BMFA01000007.1"/>
</dbReference>
<proteinExistence type="predicted"/>
<organism evidence="3 4">
    <name type="scientific">Roseibium aquae</name>
    <dbReference type="NCBI Taxonomy" id="1323746"/>
    <lineage>
        <taxon>Bacteria</taxon>
        <taxon>Pseudomonadati</taxon>
        <taxon>Pseudomonadota</taxon>
        <taxon>Alphaproteobacteria</taxon>
        <taxon>Hyphomicrobiales</taxon>
        <taxon>Stappiaceae</taxon>
        <taxon>Roseibium</taxon>
    </lineage>
</organism>
<dbReference type="AlphaFoldDB" id="A0A916X1C1"/>
<dbReference type="Gene3D" id="3.90.180.10">
    <property type="entry name" value="Medium-chain alcohol dehydrogenases, catalytic domain"/>
    <property type="match status" value="1"/>
</dbReference>
<keyword evidence="1" id="KW-0560">Oxidoreductase</keyword>
<accession>A0A916X1C1</accession>
<dbReference type="Pfam" id="PF00107">
    <property type="entry name" value="ADH_zinc_N"/>
    <property type="match status" value="1"/>
</dbReference>
<dbReference type="SMART" id="SM00829">
    <property type="entry name" value="PKS_ER"/>
    <property type="match status" value="1"/>
</dbReference>
<gene>
    <name evidence="3" type="ORF">GCM10011316_25910</name>
</gene>
<dbReference type="EMBL" id="BMFA01000007">
    <property type="protein sequence ID" value="GGB52686.1"/>
    <property type="molecule type" value="Genomic_DNA"/>
</dbReference>
<sequence length="333" mass="36211">MKNTRLTLKSRPTGRFSPDHFDTVTEDLPELEDGKARVRVVYVSLDPAMRGWVSPDTRSYVPPVPIGDTMRALGIGVIEESKTDAYQMGDWVTGFVGWTEYLDIGPGQLNRVPASVAMEDYMGILGLAGATAYHGLVNEGQPKSGEVLCVTGAAGSVGSLVGQIGKALGLKVIGIAGTQEKCDWLVKDLGFDVALNYRTDNLPAELEKHAPEGIDIHFENVGGKPFAAALQNMKAHGRIIMCGFISVYNGEQPDAYPDMTAIVRKRLTLKGFVMTDHFDKYPAIFAELAKLMQSGHLKYRLDIAEGLQNAPEVINRLFDGTNKGKLVVKVSAR</sequence>
<evidence type="ECO:0000313" key="4">
    <source>
        <dbReference type="Proteomes" id="UP000605148"/>
    </source>
</evidence>
<dbReference type="Gene3D" id="3.40.50.720">
    <property type="entry name" value="NAD(P)-binding Rossmann-like Domain"/>
    <property type="match status" value="1"/>
</dbReference>
<comment type="caution">
    <text evidence="3">The sequence shown here is derived from an EMBL/GenBank/DDBJ whole genome shotgun (WGS) entry which is preliminary data.</text>
</comment>
<evidence type="ECO:0000313" key="3">
    <source>
        <dbReference type="EMBL" id="GGB52686.1"/>
    </source>
</evidence>
<protein>
    <submittedName>
        <fullName evidence="3">NADP-dependent oxidoreductase</fullName>
    </submittedName>
</protein>
<name>A0A916X1C1_9HYPH</name>
<dbReference type="OrthoDB" id="9805663at2"/>
<dbReference type="CDD" id="cd05288">
    <property type="entry name" value="PGDH"/>
    <property type="match status" value="1"/>
</dbReference>
<dbReference type="GO" id="GO:0016628">
    <property type="term" value="F:oxidoreductase activity, acting on the CH-CH group of donors, NAD or NADP as acceptor"/>
    <property type="evidence" value="ECO:0007669"/>
    <property type="project" value="InterPro"/>
</dbReference>
<dbReference type="Proteomes" id="UP000605148">
    <property type="component" value="Unassembled WGS sequence"/>
</dbReference>
<evidence type="ECO:0000259" key="2">
    <source>
        <dbReference type="SMART" id="SM00829"/>
    </source>
</evidence>
<dbReference type="InterPro" id="IPR045010">
    <property type="entry name" value="MDR_fam"/>
</dbReference>
<dbReference type="SUPFAM" id="SSF50129">
    <property type="entry name" value="GroES-like"/>
    <property type="match status" value="1"/>
</dbReference>
<dbReference type="Pfam" id="PF16884">
    <property type="entry name" value="ADH_N_2"/>
    <property type="match status" value="1"/>
</dbReference>
<dbReference type="InterPro" id="IPR041694">
    <property type="entry name" value="ADH_N_2"/>
</dbReference>
<reference evidence="3" key="1">
    <citation type="journal article" date="2014" name="Int. J. Syst. Evol. Microbiol.">
        <title>Complete genome sequence of Corynebacterium casei LMG S-19264T (=DSM 44701T), isolated from a smear-ripened cheese.</title>
        <authorList>
            <consortium name="US DOE Joint Genome Institute (JGI-PGF)"/>
            <person name="Walter F."/>
            <person name="Albersmeier A."/>
            <person name="Kalinowski J."/>
            <person name="Ruckert C."/>
        </authorList>
    </citation>
    <scope>NUCLEOTIDE SEQUENCE</scope>
    <source>
        <strain evidence="3">CGMCC 1.12426</strain>
    </source>
</reference>
<dbReference type="PANTHER" id="PTHR43205">
    <property type="entry name" value="PROSTAGLANDIN REDUCTASE"/>
    <property type="match status" value="1"/>
</dbReference>
<keyword evidence="4" id="KW-1185">Reference proteome</keyword>
<evidence type="ECO:0000256" key="1">
    <source>
        <dbReference type="ARBA" id="ARBA00023002"/>
    </source>
</evidence>
<dbReference type="FunFam" id="3.40.50.720:FF:000121">
    <property type="entry name" value="Prostaglandin reductase 2"/>
    <property type="match status" value="1"/>
</dbReference>
<feature type="domain" description="Enoyl reductase (ER)" evidence="2">
    <location>
        <begin position="14"/>
        <end position="328"/>
    </location>
</feature>
<reference evidence="3" key="2">
    <citation type="submission" date="2020-09" db="EMBL/GenBank/DDBJ databases">
        <authorList>
            <person name="Sun Q."/>
            <person name="Zhou Y."/>
        </authorList>
    </citation>
    <scope>NUCLEOTIDE SEQUENCE</scope>
    <source>
        <strain evidence="3">CGMCC 1.12426</strain>
    </source>
</reference>
<dbReference type="InterPro" id="IPR036291">
    <property type="entry name" value="NAD(P)-bd_dom_sf"/>
</dbReference>